<dbReference type="InterPro" id="IPR041581">
    <property type="entry name" value="Glyoxalase_6"/>
</dbReference>
<dbReference type="CDD" id="cd06587">
    <property type="entry name" value="VOC"/>
    <property type="match status" value="2"/>
</dbReference>
<dbReference type="PANTHER" id="PTHR35908:SF1">
    <property type="entry name" value="CONSERVED PROTEIN"/>
    <property type="match status" value="1"/>
</dbReference>
<feature type="domain" description="Glyoxalase-like" evidence="1">
    <location>
        <begin position="127"/>
        <end position="234"/>
    </location>
</feature>
<accession>A0ABQ4DY39</accession>
<evidence type="ECO:0000313" key="2">
    <source>
        <dbReference type="EMBL" id="GIG87333.1"/>
    </source>
</evidence>
<evidence type="ECO:0000313" key="3">
    <source>
        <dbReference type="Proteomes" id="UP000646749"/>
    </source>
</evidence>
<dbReference type="RefSeq" id="WP_203865916.1">
    <property type="nucleotide sequence ID" value="NZ_BONW01000010.1"/>
</dbReference>
<feature type="domain" description="Glyoxalase-like" evidence="1">
    <location>
        <begin position="7"/>
        <end position="114"/>
    </location>
</feature>
<name>A0ABQ4DY39_9ACTN</name>
<keyword evidence="3" id="KW-1185">Reference proteome</keyword>
<sequence length="239" mass="26142">MIGKLEMVVLDAPDIVRLSEFYRGLTGWVESDIDDDWITLDTPDGWQVALQSAPDHQPPSWPGQARPQQAHLDLRVPDLDAGLDLAVKLGGTLLARNETWYTVADPAGHPFDLCLKADDPNTTLMGVMLDCPDAKLLSAFYAELLGKPVTYEADGMAMVGNDGEQPVLFQQVADYTPPRWPDPAHPQQVHLDVIVEDFDVAEPAVLALGATRQPGGGRTFRVYTDPADKPFCLTRPGQS</sequence>
<dbReference type="Proteomes" id="UP000646749">
    <property type="component" value="Unassembled WGS sequence"/>
</dbReference>
<dbReference type="Pfam" id="PF18029">
    <property type="entry name" value="Glyoxalase_6"/>
    <property type="match status" value="2"/>
</dbReference>
<gene>
    <name evidence="2" type="ORF">Pen02_22690</name>
</gene>
<dbReference type="SUPFAM" id="SSF54593">
    <property type="entry name" value="Glyoxalase/Bleomycin resistance protein/Dihydroxybiphenyl dioxygenase"/>
    <property type="match status" value="2"/>
</dbReference>
<proteinExistence type="predicted"/>
<dbReference type="EMBL" id="BONW01000010">
    <property type="protein sequence ID" value="GIG87333.1"/>
    <property type="molecule type" value="Genomic_DNA"/>
</dbReference>
<organism evidence="2 3">
    <name type="scientific">Plantactinospora endophytica</name>
    <dbReference type="NCBI Taxonomy" id="673535"/>
    <lineage>
        <taxon>Bacteria</taxon>
        <taxon>Bacillati</taxon>
        <taxon>Actinomycetota</taxon>
        <taxon>Actinomycetes</taxon>
        <taxon>Micromonosporales</taxon>
        <taxon>Micromonosporaceae</taxon>
        <taxon>Plantactinospora</taxon>
    </lineage>
</organism>
<dbReference type="Gene3D" id="3.10.180.10">
    <property type="entry name" value="2,3-Dihydroxybiphenyl 1,2-Dioxygenase, domain 1"/>
    <property type="match status" value="2"/>
</dbReference>
<protein>
    <recommendedName>
        <fullName evidence="1">Glyoxalase-like domain-containing protein</fullName>
    </recommendedName>
</protein>
<evidence type="ECO:0000259" key="1">
    <source>
        <dbReference type="Pfam" id="PF18029"/>
    </source>
</evidence>
<dbReference type="PANTHER" id="PTHR35908">
    <property type="entry name" value="HYPOTHETICAL FUSION PROTEIN"/>
    <property type="match status" value="1"/>
</dbReference>
<reference evidence="2 3" key="1">
    <citation type="submission" date="2021-01" db="EMBL/GenBank/DDBJ databases">
        <title>Whole genome shotgun sequence of Plantactinospora endophytica NBRC 110450.</title>
        <authorList>
            <person name="Komaki H."/>
            <person name="Tamura T."/>
        </authorList>
    </citation>
    <scope>NUCLEOTIDE SEQUENCE [LARGE SCALE GENOMIC DNA]</scope>
    <source>
        <strain evidence="2 3">NBRC 110450</strain>
    </source>
</reference>
<comment type="caution">
    <text evidence="2">The sequence shown here is derived from an EMBL/GenBank/DDBJ whole genome shotgun (WGS) entry which is preliminary data.</text>
</comment>
<dbReference type="InterPro" id="IPR029068">
    <property type="entry name" value="Glyas_Bleomycin-R_OHBP_Dase"/>
</dbReference>